<dbReference type="Pfam" id="PF14462">
    <property type="entry name" value="Prok-E2_E"/>
    <property type="match status" value="1"/>
</dbReference>
<protein>
    <submittedName>
        <fullName evidence="2">Uncharacterized protein</fullName>
    </submittedName>
</protein>
<proteinExistence type="predicted"/>
<feature type="region of interest" description="Disordered" evidence="1">
    <location>
        <begin position="46"/>
        <end position="93"/>
    </location>
</feature>
<dbReference type="InterPro" id="IPR025701">
    <property type="entry name" value="UBQ-conjugat_E2_E"/>
</dbReference>
<organism evidence="2 3">
    <name type="scientific">Hydrogenophaga aromaticivorans</name>
    <dbReference type="NCBI Taxonomy" id="2610898"/>
    <lineage>
        <taxon>Bacteria</taxon>
        <taxon>Pseudomonadati</taxon>
        <taxon>Pseudomonadota</taxon>
        <taxon>Betaproteobacteria</taxon>
        <taxon>Burkholderiales</taxon>
        <taxon>Comamonadaceae</taxon>
        <taxon>Hydrogenophaga</taxon>
    </lineage>
</organism>
<sequence length="242" mass="27434">MTRNLNHGMLQAKEVPNHGPRHERRRCRQARQEVLLLRQRREIRNRRRGRDRRVHQVAHREPASGVGTGDGGSGKRPQQGHRRRRLRVAQTGSWSRAAALHHGAARQLRVNEMEAVVIGPLEVHLQRLRARHPDASMQDLPGSGSVITVPNISLPPGWSKSSTAVHFWAQPGYPYSRLDCFWVDPDLRLASGVTPHASGFGNGPAVLNGNVWFSWHTDHWNAGRDDFNTWMASIRERLNKAM</sequence>
<dbReference type="EMBL" id="VYGV01000015">
    <property type="protein sequence ID" value="NWF46791.1"/>
    <property type="molecule type" value="Genomic_DNA"/>
</dbReference>
<keyword evidence="3" id="KW-1185">Reference proteome</keyword>
<feature type="region of interest" description="Disordered" evidence="1">
    <location>
        <begin position="1"/>
        <end position="29"/>
    </location>
</feature>
<reference evidence="2 3" key="1">
    <citation type="submission" date="2019-09" db="EMBL/GenBank/DDBJ databases">
        <title>Hydrogenophaga aromatica sp. nov., isolated from a para-xylene-degrading enrichment culture.</title>
        <authorList>
            <person name="Tancsics A."/>
            <person name="Banerjee S."/>
        </authorList>
    </citation>
    <scope>NUCLEOTIDE SEQUENCE [LARGE SCALE GENOMIC DNA]</scope>
    <source>
        <strain evidence="2 3">D2P1</strain>
    </source>
</reference>
<dbReference type="AlphaFoldDB" id="A0A7Y8GXP1"/>
<dbReference type="Proteomes" id="UP000545507">
    <property type="component" value="Unassembled WGS sequence"/>
</dbReference>
<feature type="compositionally biased region" description="Basic residues" evidence="1">
    <location>
        <begin position="78"/>
        <end position="87"/>
    </location>
</feature>
<evidence type="ECO:0000313" key="2">
    <source>
        <dbReference type="EMBL" id="NWF46791.1"/>
    </source>
</evidence>
<gene>
    <name evidence="2" type="ORF">F3K02_16250</name>
</gene>
<feature type="compositionally biased region" description="Basic residues" evidence="1">
    <location>
        <begin position="19"/>
        <end position="29"/>
    </location>
</feature>
<comment type="caution">
    <text evidence="2">The sequence shown here is derived from an EMBL/GenBank/DDBJ whole genome shotgun (WGS) entry which is preliminary data.</text>
</comment>
<name>A0A7Y8GXP1_9BURK</name>
<accession>A0A7Y8GXP1</accession>
<evidence type="ECO:0000313" key="3">
    <source>
        <dbReference type="Proteomes" id="UP000545507"/>
    </source>
</evidence>
<evidence type="ECO:0000256" key="1">
    <source>
        <dbReference type="SAM" id="MobiDB-lite"/>
    </source>
</evidence>
<feature type="compositionally biased region" description="Basic residues" evidence="1">
    <location>
        <begin position="46"/>
        <end position="57"/>
    </location>
</feature>